<accession>A0ABP6BPM9</accession>
<reference evidence="4" key="1">
    <citation type="journal article" date="2019" name="Int. J. Syst. Evol. Microbiol.">
        <title>The Global Catalogue of Microorganisms (GCM) 10K type strain sequencing project: providing services to taxonomists for standard genome sequencing and annotation.</title>
        <authorList>
            <consortium name="The Broad Institute Genomics Platform"/>
            <consortium name="The Broad Institute Genome Sequencing Center for Infectious Disease"/>
            <person name="Wu L."/>
            <person name="Ma J."/>
        </authorList>
    </citation>
    <scope>NUCLEOTIDE SEQUENCE [LARGE SCALE GENOMIC DNA]</scope>
    <source>
        <strain evidence="4">JCM 16365</strain>
    </source>
</reference>
<dbReference type="Pfam" id="PF02720">
    <property type="entry name" value="DUF222"/>
    <property type="match status" value="1"/>
</dbReference>
<comment type="similarity">
    <text evidence="1">Belongs to the Rv1128c/1148c/1588c/1702c/1945/3466 family.</text>
</comment>
<protein>
    <submittedName>
        <fullName evidence="3">HNH endonuclease signature motif containing protein</fullName>
    </submittedName>
</protein>
<dbReference type="InterPro" id="IPR003615">
    <property type="entry name" value="HNH_nuc"/>
</dbReference>
<dbReference type="GO" id="GO:0004519">
    <property type="term" value="F:endonuclease activity"/>
    <property type="evidence" value="ECO:0007669"/>
    <property type="project" value="UniProtKB-KW"/>
</dbReference>
<comment type="caution">
    <text evidence="3">The sequence shown here is derived from an EMBL/GenBank/DDBJ whole genome shotgun (WGS) entry which is preliminary data.</text>
</comment>
<dbReference type="InterPro" id="IPR002711">
    <property type="entry name" value="HNH"/>
</dbReference>
<proteinExistence type="inferred from homology"/>
<evidence type="ECO:0000313" key="4">
    <source>
        <dbReference type="Proteomes" id="UP001500274"/>
    </source>
</evidence>
<dbReference type="Proteomes" id="UP001500274">
    <property type="component" value="Unassembled WGS sequence"/>
</dbReference>
<dbReference type="EMBL" id="BAAARI010000012">
    <property type="protein sequence ID" value="GAA2579371.1"/>
    <property type="molecule type" value="Genomic_DNA"/>
</dbReference>
<keyword evidence="3" id="KW-0378">Hydrolase</keyword>
<feature type="domain" description="HNH nuclease" evidence="2">
    <location>
        <begin position="393"/>
        <end position="444"/>
    </location>
</feature>
<dbReference type="CDD" id="cd00085">
    <property type="entry name" value="HNHc"/>
    <property type="match status" value="1"/>
</dbReference>
<keyword evidence="3" id="KW-0540">Nuclease</keyword>
<evidence type="ECO:0000313" key="3">
    <source>
        <dbReference type="EMBL" id="GAA2579371.1"/>
    </source>
</evidence>
<keyword evidence="3" id="KW-0255">Endonuclease</keyword>
<sequence>MLDGDPRGKLVVREAAEGDVVHATIIAAFPTRIRREHGGDVGGPPYGEGMSSDAPLFEEDPDAAFARAVERAPVEPEDAVDRVVEVSAMLSVFAAEQVWTIVQMRADAHADAKRAGRHDRGIVERSLRLELAQAIGATEAAADRLIAHAVALVERYPETLTALSRAQITQRHAEALVDAVDRAEPWLREELAPLALELAVHLPIGVFRHAVRRLVDDARAVTLTERQREALETRRVAVDDDRDGMAWLTVYLPAVEARAIFDRLTRTAAALIAAEPTASECPESSVGAEANRKRTLDQARADVAADLLIDGDVPQHGEQARGIRATVAVTVPALTLLGKSEAPAVVDGVGPIPLAKARELCGGAEGWMRVLTHPETGLVLSVGRTQYRPPASLRRLARWRSARCSAPGCMVPAHRCEIDHTIAWEHGGSTAADNLTPLCKGHHTLKHHGGWKVRQFADASTEWTSPTGRIYTVVPERRTPTFVADASPPGDPPF</sequence>
<keyword evidence="4" id="KW-1185">Reference proteome</keyword>
<dbReference type="SMART" id="SM00507">
    <property type="entry name" value="HNHc"/>
    <property type="match status" value="1"/>
</dbReference>
<gene>
    <name evidence="3" type="ORF">GCM10009862_18250</name>
</gene>
<evidence type="ECO:0000259" key="2">
    <source>
        <dbReference type="SMART" id="SM00507"/>
    </source>
</evidence>
<organism evidence="3 4">
    <name type="scientific">Microbacterium binotii</name>
    <dbReference type="NCBI Taxonomy" id="462710"/>
    <lineage>
        <taxon>Bacteria</taxon>
        <taxon>Bacillati</taxon>
        <taxon>Actinomycetota</taxon>
        <taxon>Actinomycetes</taxon>
        <taxon>Micrococcales</taxon>
        <taxon>Microbacteriaceae</taxon>
        <taxon>Microbacterium</taxon>
    </lineage>
</organism>
<dbReference type="Gene3D" id="1.10.30.50">
    <property type="match status" value="1"/>
</dbReference>
<name>A0ABP6BPM9_9MICO</name>
<dbReference type="InterPro" id="IPR003870">
    <property type="entry name" value="DUF222"/>
</dbReference>
<dbReference type="Pfam" id="PF01844">
    <property type="entry name" value="HNH"/>
    <property type="match status" value="1"/>
</dbReference>
<evidence type="ECO:0000256" key="1">
    <source>
        <dbReference type="ARBA" id="ARBA00023450"/>
    </source>
</evidence>